<organism evidence="10">
    <name type="scientific">Woronichinia naegeliana WA131</name>
    <dbReference type="NCBI Taxonomy" id="2824559"/>
    <lineage>
        <taxon>Bacteria</taxon>
        <taxon>Bacillati</taxon>
        <taxon>Cyanobacteriota</taxon>
        <taxon>Cyanophyceae</taxon>
        <taxon>Synechococcales</taxon>
        <taxon>Coelosphaeriaceae</taxon>
        <taxon>Woronichinia</taxon>
    </lineage>
</organism>
<evidence type="ECO:0008006" key="11">
    <source>
        <dbReference type="Google" id="ProtNLM"/>
    </source>
</evidence>
<proteinExistence type="inferred from homology"/>
<protein>
    <recommendedName>
        <fullName evidence="11">Bestrophin</fullName>
    </recommendedName>
</protein>
<dbReference type="Pfam" id="PF25539">
    <property type="entry name" value="Bestrophin_2"/>
    <property type="match status" value="1"/>
</dbReference>
<name>A0A977L0D6_9CYAN</name>
<comment type="similarity">
    <text evidence="8">Belongs to the anion channel-forming bestrophin (TC 1.A.46) family.</text>
</comment>
<keyword evidence="3" id="KW-1003">Cell membrane</keyword>
<keyword evidence="6" id="KW-0406">Ion transport</keyword>
<evidence type="ECO:0000256" key="9">
    <source>
        <dbReference type="SAM" id="Phobius"/>
    </source>
</evidence>
<feature type="transmembrane region" description="Helical" evidence="9">
    <location>
        <begin position="213"/>
        <end position="232"/>
    </location>
</feature>
<dbReference type="KEGG" id="wna:KA717_11555"/>
<evidence type="ECO:0000256" key="1">
    <source>
        <dbReference type="ARBA" id="ARBA00004651"/>
    </source>
</evidence>
<dbReference type="Proteomes" id="UP001065613">
    <property type="component" value="Chromosome"/>
</dbReference>
<dbReference type="AlphaFoldDB" id="A0A977L0D6"/>
<keyword evidence="5 9" id="KW-1133">Transmembrane helix</keyword>
<evidence type="ECO:0000256" key="4">
    <source>
        <dbReference type="ARBA" id="ARBA00022692"/>
    </source>
</evidence>
<reference evidence="10" key="1">
    <citation type="submission" date="2021-04" db="EMBL/GenBank/DDBJ databases">
        <title>Genome sequence of Woronichinia naegeliana from Washington state freshwater lake bloom.</title>
        <authorList>
            <person name="Dreher T.W."/>
        </authorList>
    </citation>
    <scope>NUCLEOTIDE SEQUENCE</scope>
    <source>
        <strain evidence="10">WA131</strain>
    </source>
</reference>
<keyword evidence="7 9" id="KW-0472">Membrane</keyword>
<dbReference type="EMBL" id="CP073041">
    <property type="protein sequence ID" value="UXE63227.1"/>
    <property type="molecule type" value="Genomic_DNA"/>
</dbReference>
<evidence type="ECO:0000256" key="5">
    <source>
        <dbReference type="ARBA" id="ARBA00022989"/>
    </source>
</evidence>
<accession>A0A977L0D6</accession>
<gene>
    <name evidence="10" type="ORF">KA717_11555</name>
</gene>
<feature type="transmembrane region" description="Helical" evidence="9">
    <location>
        <begin position="21"/>
        <end position="44"/>
    </location>
</feature>
<sequence length="310" mass="35753">MAIDWVKRRNWFAIALQWRGSVIPAILPRTLLCVAFSLLVLLVYKRGFSIGLAPTASVLLNLVLGLLLVFRTNTAYERFWEGRRLWGNLINNIRNLARHIWVIILEKEESDRQEKEATLDLLAAFAVAMKTHLRQEVLDEEIAVLLSPTCYAKLHQMNNPSLEIALWIQDYLQHQYHRRCVNLHQLSDMQQLLNNMVDTLGGCERILRTPIPLAYAIHLRQLLLIYCLLLPFQFVREFGWYTIVFVAILSFTLFGVEEIGIEIENPFGRDPNDLKLDNFCATICTNVNDLKKVEPLSAKFPPFSDVSSFV</sequence>
<evidence type="ECO:0000256" key="8">
    <source>
        <dbReference type="ARBA" id="ARBA00034708"/>
    </source>
</evidence>
<dbReference type="PANTHER" id="PTHR33281:SF19">
    <property type="entry name" value="VOLTAGE-DEPENDENT ANION CHANNEL-FORMING PROTEIN YNEE"/>
    <property type="match status" value="1"/>
</dbReference>
<comment type="subcellular location">
    <subcellularLocation>
        <location evidence="1">Cell membrane</location>
        <topology evidence="1">Multi-pass membrane protein</topology>
    </subcellularLocation>
</comment>
<feature type="transmembrane region" description="Helical" evidence="9">
    <location>
        <begin position="238"/>
        <end position="256"/>
    </location>
</feature>
<keyword evidence="2" id="KW-0813">Transport</keyword>
<evidence type="ECO:0000256" key="6">
    <source>
        <dbReference type="ARBA" id="ARBA00023065"/>
    </source>
</evidence>
<evidence type="ECO:0000256" key="2">
    <source>
        <dbReference type="ARBA" id="ARBA00022448"/>
    </source>
</evidence>
<feature type="transmembrane region" description="Helical" evidence="9">
    <location>
        <begin position="50"/>
        <end position="70"/>
    </location>
</feature>
<evidence type="ECO:0000313" key="10">
    <source>
        <dbReference type="EMBL" id="UXE63227.1"/>
    </source>
</evidence>
<dbReference type="InterPro" id="IPR044669">
    <property type="entry name" value="YneE/VCCN1/2-like"/>
</dbReference>
<dbReference type="GO" id="GO:0005886">
    <property type="term" value="C:plasma membrane"/>
    <property type="evidence" value="ECO:0007669"/>
    <property type="project" value="UniProtKB-SubCell"/>
</dbReference>
<evidence type="ECO:0000256" key="7">
    <source>
        <dbReference type="ARBA" id="ARBA00023136"/>
    </source>
</evidence>
<keyword evidence="4 9" id="KW-0812">Transmembrane</keyword>
<dbReference type="GO" id="GO:0005254">
    <property type="term" value="F:chloride channel activity"/>
    <property type="evidence" value="ECO:0007669"/>
    <property type="project" value="InterPro"/>
</dbReference>
<dbReference type="PANTHER" id="PTHR33281">
    <property type="entry name" value="UPF0187 PROTEIN YNEE"/>
    <property type="match status" value="1"/>
</dbReference>
<evidence type="ECO:0000256" key="3">
    <source>
        <dbReference type="ARBA" id="ARBA00022475"/>
    </source>
</evidence>